<proteinExistence type="predicted"/>
<gene>
    <name evidence="10" type="ORF">Ahu01nite_058260</name>
</gene>
<feature type="domain" description="Glycosyltransferase RgtA/B/C/D-like" evidence="9">
    <location>
        <begin position="100"/>
        <end position="249"/>
    </location>
</feature>
<organism evidence="10 11">
    <name type="scientific">Winogradskya humida</name>
    <dbReference type="NCBI Taxonomy" id="113566"/>
    <lineage>
        <taxon>Bacteria</taxon>
        <taxon>Bacillati</taxon>
        <taxon>Actinomycetota</taxon>
        <taxon>Actinomycetes</taxon>
        <taxon>Micromonosporales</taxon>
        <taxon>Micromonosporaceae</taxon>
        <taxon>Winogradskya</taxon>
    </lineage>
</organism>
<evidence type="ECO:0000256" key="4">
    <source>
        <dbReference type="ARBA" id="ARBA00022679"/>
    </source>
</evidence>
<comment type="subcellular location">
    <subcellularLocation>
        <location evidence="1">Cell membrane</location>
        <topology evidence="1">Multi-pass membrane protein</topology>
    </subcellularLocation>
</comment>
<feature type="transmembrane region" description="Helical" evidence="8">
    <location>
        <begin position="165"/>
        <end position="184"/>
    </location>
</feature>
<comment type="caution">
    <text evidence="10">The sequence shown here is derived from an EMBL/GenBank/DDBJ whole genome shotgun (WGS) entry which is preliminary data.</text>
</comment>
<evidence type="ECO:0000256" key="3">
    <source>
        <dbReference type="ARBA" id="ARBA00022676"/>
    </source>
</evidence>
<keyword evidence="6 8" id="KW-1133">Transmembrane helix</keyword>
<accession>A0ABQ3ZVY8</accession>
<protein>
    <recommendedName>
        <fullName evidence="9">Glycosyltransferase RgtA/B/C/D-like domain-containing protein</fullName>
    </recommendedName>
</protein>
<sequence length="507" mass="56256">MFTRTNPPRGRRFTRPGYNRSVIAPIEPKIESSSRFAWWPRVIPWLIPALAMLIIGRIGWVEPALGWDEHATWSAAMRTPAQLIDFAGHMDGVISPYYLFMHYWTSVFGDSLGWFRLPSLLAVAIGVGLVGELGRRLFTPGVGLVGGLIVALVPQMSRYAQDARAYGFSFLFAILSTLLLYVALSRPSWWRWIAYGAALTLLGYTHMLGLLVLSGHVVAVAVRWSADHDRRLLIRWPVVVAAAIALVSPLIRLGLTQRGTQLEWVPEMDLHQVLIAPGVIFGERVVGLLVIGLALAARWERPKLLGELAALAVLPPVVLITVSFFTSSLWVPRYVLYVIAPLALLAAVALRGLPWRSLTAVLLIAAVGFEFQQSVRDDRSHGGMDFRVAAGIVEKHQQPGDAIVYGRISTWSVRSGLDYEMRDEKIKPKDVMLRRTAAEVGQLDAVECPDVTCFDNQRVWYVGARQGGDALSNLGPQLKAKFTAEYKRTGYWVIPLGTIALFERRTG</sequence>
<evidence type="ECO:0000256" key="1">
    <source>
        <dbReference type="ARBA" id="ARBA00004651"/>
    </source>
</evidence>
<dbReference type="PANTHER" id="PTHR33908">
    <property type="entry name" value="MANNOSYLTRANSFERASE YKCB-RELATED"/>
    <property type="match status" value="1"/>
</dbReference>
<evidence type="ECO:0000313" key="10">
    <source>
        <dbReference type="EMBL" id="GIE22724.1"/>
    </source>
</evidence>
<keyword evidence="7 8" id="KW-0472">Membrane</keyword>
<feature type="transmembrane region" description="Helical" evidence="8">
    <location>
        <begin position="275"/>
        <end position="296"/>
    </location>
</feature>
<feature type="transmembrane region" description="Helical" evidence="8">
    <location>
        <begin position="81"/>
        <end position="100"/>
    </location>
</feature>
<feature type="transmembrane region" description="Helical" evidence="8">
    <location>
        <begin position="204"/>
        <end position="224"/>
    </location>
</feature>
<evidence type="ECO:0000256" key="8">
    <source>
        <dbReference type="SAM" id="Phobius"/>
    </source>
</evidence>
<evidence type="ECO:0000256" key="6">
    <source>
        <dbReference type="ARBA" id="ARBA00022989"/>
    </source>
</evidence>
<evidence type="ECO:0000256" key="2">
    <source>
        <dbReference type="ARBA" id="ARBA00022475"/>
    </source>
</evidence>
<keyword evidence="3" id="KW-0328">Glycosyltransferase</keyword>
<feature type="transmembrane region" description="Helical" evidence="8">
    <location>
        <begin position="137"/>
        <end position="153"/>
    </location>
</feature>
<evidence type="ECO:0000313" key="11">
    <source>
        <dbReference type="Proteomes" id="UP000603200"/>
    </source>
</evidence>
<dbReference type="Proteomes" id="UP000603200">
    <property type="component" value="Unassembled WGS sequence"/>
</dbReference>
<dbReference type="InterPro" id="IPR050297">
    <property type="entry name" value="LipidA_mod_glycosyltrf_83"/>
</dbReference>
<dbReference type="InterPro" id="IPR038731">
    <property type="entry name" value="RgtA/B/C-like"/>
</dbReference>
<dbReference type="Pfam" id="PF13231">
    <property type="entry name" value="PMT_2"/>
    <property type="match status" value="1"/>
</dbReference>
<evidence type="ECO:0000256" key="5">
    <source>
        <dbReference type="ARBA" id="ARBA00022692"/>
    </source>
</evidence>
<name>A0ABQ3ZVY8_9ACTN</name>
<keyword evidence="2" id="KW-1003">Cell membrane</keyword>
<feature type="transmembrane region" description="Helical" evidence="8">
    <location>
        <begin position="42"/>
        <end position="61"/>
    </location>
</feature>
<dbReference type="PANTHER" id="PTHR33908:SF3">
    <property type="entry name" value="UNDECAPRENYL PHOSPHATE-ALPHA-4-AMINO-4-DEOXY-L-ARABINOSE ARABINOSYL TRANSFERASE"/>
    <property type="match status" value="1"/>
</dbReference>
<keyword evidence="4" id="KW-0808">Transferase</keyword>
<reference evidence="10 11" key="1">
    <citation type="submission" date="2021-01" db="EMBL/GenBank/DDBJ databases">
        <title>Whole genome shotgun sequence of Actinoplanes humidus NBRC 14915.</title>
        <authorList>
            <person name="Komaki H."/>
            <person name="Tamura T."/>
        </authorList>
    </citation>
    <scope>NUCLEOTIDE SEQUENCE [LARGE SCALE GENOMIC DNA]</scope>
    <source>
        <strain evidence="10 11">NBRC 14915</strain>
    </source>
</reference>
<feature type="transmembrane region" description="Helical" evidence="8">
    <location>
        <begin position="236"/>
        <end position="255"/>
    </location>
</feature>
<keyword evidence="11" id="KW-1185">Reference proteome</keyword>
<evidence type="ECO:0000256" key="7">
    <source>
        <dbReference type="ARBA" id="ARBA00023136"/>
    </source>
</evidence>
<keyword evidence="5 8" id="KW-0812">Transmembrane</keyword>
<feature type="transmembrane region" description="Helical" evidence="8">
    <location>
        <begin position="308"/>
        <end position="328"/>
    </location>
</feature>
<dbReference type="EMBL" id="BOMN01000085">
    <property type="protein sequence ID" value="GIE22724.1"/>
    <property type="molecule type" value="Genomic_DNA"/>
</dbReference>
<feature type="transmembrane region" description="Helical" evidence="8">
    <location>
        <begin position="112"/>
        <end position="131"/>
    </location>
</feature>
<evidence type="ECO:0000259" key="9">
    <source>
        <dbReference type="Pfam" id="PF13231"/>
    </source>
</evidence>
<feature type="transmembrane region" description="Helical" evidence="8">
    <location>
        <begin position="334"/>
        <end position="353"/>
    </location>
</feature>